<evidence type="ECO:0000313" key="2">
    <source>
        <dbReference type="Proteomes" id="UP001501020"/>
    </source>
</evidence>
<dbReference type="NCBIfam" id="TIGR03984">
    <property type="entry name" value="CRISPR-associated protein Csx19"/>
    <property type="match status" value="1"/>
</dbReference>
<proteinExistence type="predicted"/>
<dbReference type="RefSeq" id="WP_344279411.1">
    <property type="nucleotide sequence ID" value="NZ_BAAAMR010000102.1"/>
</dbReference>
<accession>A0ABP5M3J8</accession>
<organism evidence="1 2">
    <name type="scientific">Actinomadura napierensis</name>
    <dbReference type="NCBI Taxonomy" id="267854"/>
    <lineage>
        <taxon>Bacteria</taxon>
        <taxon>Bacillati</taxon>
        <taxon>Actinomycetota</taxon>
        <taxon>Actinomycetes</taxon>
        <taxon>Streptosporangiales</taxon>
        <taxon>Thermomonosporaceae</taxon>
        <taxon>Actinomadura</taxon>
    </lineage>
</organism>
<keyword evidence="2" id="KW-1185">Reference proteome</keyword>
<dbReference type="Proteomes" id="UP001501020">
    <property type="component" value="Unassembled WGS sequence"/>
</dbReference>
<dbReference type="InterPro" id="IPR023815">
    <property type="entry name" value="CRISPR-assoc_Csx19"/>
</dbReference>
<evidence type="ECO:0008006" key="3">
    <source>
        <dbReference type="Google" id="ProtNLM"/>
    </source>
</evidence>
<comment type="caution">
    <text evidence="1">The sequence shown here is derived from an EMBL/GenBank/DDBJ whole genome shotgun (WGS) entry which is preliminary data.</text>
</comment>
<name>A0ABP5M3J8_9ACTN</name>
<sequence length="190" mass="20448">MNTVTLHSAATKDVTLRWALREAAPAGGVALLATARRYQVGLVDDARELKSRSGTIAPDDVFEARVFTPTSELRWLHIADGKGRAVVLSENDAAIPNQFGEQLAPINAVDTCTGGYLLWGRVARSAGDGWTTLATERIGTLSIPADITGDHARLATCEYIAVEPVHGNAYIAEERLLHFETIAPSRPKDS</sequence>
<evidence type="ECO:0000313" key="1">
    <source>
        <dbReference type="EMBL" id="GAA2162031.1"/>
    </source>
</evidence>
<gene>
    <name evidence="1" type="ORF">GCM10009727_76960</name>
</gene>
<dbReference type="EMBL" id="BAAAMR010000102">
    <property type="protein sequence ID" value="GAA2162031.1"/>
    <property type="molecule type" value="Genomic_DNA"/>
</dbReference>
<protein>
    <recommendedName>
        <fullName evidence="3">TIGR03984 family CRISPR-associated protein</fullName>
    </recommendedName>
</protein>
<reference evidence="2" key="1">
    <citation type="journal article" date="2019" name="Int. J. Syst. Evol. Microbiol.">
        <title>The Global Catalogue of Microorganisms (GCM) 10K type strain sequencing project: providing services to taxonomists for standard genome sequencing and annotation.</title>
        <authorList>
            <consortium name="The Broad Institute Genomics Platform"/>
            <consortium name="The Broad Institute Genome Sequencing Center for Infectious Disease"/>
            <person name="Wu L."/>
            <person name="Ma J."/>
        </authorList>
    </citation>
    <scope>NUCLEOTIDE SEQUENCE [LARGE SCALE GENOMIC DNA]</scope>
    <source>
        <strain evidence="2">JCM 13850</strain>
    </source>
</reference>